<feature type="region of interest" description="Disordered" evidence="1">
    <location>
        <begin position="72"/>
        <end position="94"/>
    </location>
</feature>
<feature type="compositionally biased region" description="Polar residues" evidence="1">
    <location>
        <begin position="235"/>
        <end position="248"/>
    </location>
</feature>
<dbReference type="Proteomes" id="UP001295684">
    <property type="component" value="Unassembled WGS sequence"/>
</dbReference>
<accession>A0AAD1X5D2</accession>
<feature type="compositionally biased region" description="Basic residues" evidence="1">
    <location>
        <begin position="456"/>
        <end position="469"/>
    </location>
</feature>
<proteinExistence type="predicted"/>
<gene>
    <name evidence="2" type="ORF">ECRASSUSDP1_LOCUS5009</name>
</gene>
<comment type="caution">
    <text evidence="2">The sequence shown here is derived from an EMBL/GenBank/DDBJ whole genome shotgun (WGS) entry which is preliminary data.</text>
</comment>
<dbReference type="EMBL" id="CAMPGE010004823">
    <property type="protein sequence ID" value="CAI2363673.1"/>
    <property type="molecule type" value="Genomic_DNA"/>
</dbReference>
<feature type="compositionally biased region" description="Polar residues" evidence="1">
    <location>
        <begin position="434"/>
        <end position="451"/>
    </location>
</feature>
<feature type="region of interest" description="Disordered" evidence="1">
    <location>
        <begin position="234"/>
        <end position="257"/>
    </location>
</feature>
<feature type="region of interest" description="Disordered" evidence="1">
    <location>
        <begin position="434"/>
        <end position="474"/>
    </location>
</feature>
<evidence type="ECO:0000256" key="1">
    <source>
        <dbReference type="SAM" id="MobiDB-lite"/>
    </source>
</evidence>
<evidence type="ECO:0000313" key="3">
    <source>
        <dbReference type="Proteomes" id="UP001295684"/>
    </source>
</evidence>
<organism evidence="2 3">
    <name type="scientific">Euplotes crassus</name>
    <dbReference type="NCBI Taxonomy" id="5936"/>
    <lineage>
        <taxon>Eukaryota</taxon>
        <taxon>Sar</taxon>
        <taxon>Alveolata</taxon>
        <taxon>Ciliophora</taxon>
        <taxon>Intramacronucleata</taxon>
        <taxon>Spirotrichea</taxon>
        <taxon>Hypotrichia</taxon>
        <taxon>Euplotida</taxon>
        <taxon>Euplotidae</taxon>
        <taxon>Moneuplotes</taxon>
    </lineage>
</organism>
<keyword evidence="3" id="KW-1185">Reference proteome</keyword>
<sequence length="499" mass="57482">MSKPNLKLKLKSKRANRFTTLSSKKQVIKRNPIKKKEEFYIKTFDEFKTKDDDMFNELIAIVGSKATKAFKKDIKERSSSQTSAKKHNLRYQRDEKVDSKFGTPDCIGEDSKRGSSVPAKSKENLIKLLNEEKLVSLEQAKEEKKERKRSLIVISERFLNTKGSKPFIPENKITNGVYKKVSEISTDCKSVHRGCNPYDDQCFTKKRCRSSNPTNHSNFLDNLDDMTPQKLDFTKSPSTIKSNSNSKATPAKRSKSTLKIKISQSPVTYRNGKCNTPTIVIPRRKLSAERKSKGNSKGLCPKLKIKRKNSSVEKLYRIAQTEKKPKQNNSQLKRYQPLTSVCQRHSAAKESAKNLYARDVSKREKEFIKNPEIQFYDRSKEIIAEEEKHSQKEIEPINVCFGGISQSTQREFMNMINGKEKDSAHSRNENSNVLQNENKENQISNNSSTIRYGSPNKKHHELRSTRRRKREEYSLRTPEDIDNVIDVKNLPSCAQKLQF</sequence>
<protein>
    <submittedName>
        <fullName evidence="2">Uncharacterized protein</fullName>
    </submittedName>
</protein>
<name>A0AAD1X5D2_EUPCR</name>
<reference evidence="2" key="1">
    <citation type="submission" date="2023-07" db="EMBL/GenBank/DDBJ databases">
        <authorList>
            <consortium name="AG Swart"/>
            <person name="Singh M."/>
            <person name="Singh A."/>
            <person name="Seah K."/>
            <person name="Emmerich C."/>
        </authorList>
    </citation>
    <scope>NUCLEOTIDE SEQUENCE</scope>
    <source>
        <strain evidence="2">DP1</strain>
    </source>
</reference>
<dbReference type="AlphaFoldDB" id="A0AAD1X5D2"/>
<evidence type="ECO:0000313" key="2">
    <source>
        <dbReference type="EMBL" id="CAI2363673.1"/>
    </source>
</evidence>